<dbReference type="InterPro" id="IPR047662">
    <property type="entry name" value="SemiSWEET"/>
</dbReference>
<dbReference type="Pfam" id="PF04193">
    <property type="entry name" value="PQ-loop"/>
    <property type="match status" value="1"/>
</dbReference>
<dbReference type="Proteomes" id="UP000295510">
    <property type="component" value="Unassembled WGS sequence"/>
</dbReference>
<evidence type="ECO:0000256" key="4">
    <source>
        <dbReference type="ARBA" id="ARBA00023136"/>
    </source>
</evidence>
<keyword evidence="7" id="KW-1185">Reference proteome</keyword>
<feature type="transmembrane region" description="Helical" evidence="5">
    <location>
        <begin position="6"/>
        <end position="22"/>
    </location>
</feature>
<sequence length="89" mass="9732">MSPHAIELIGALAAVLTTISFVPQAWKTWRTRDVSGISLIMYAVFTVGVGLWLVYGWLLGAWPIIVANAVTFTLALLILGMRIRYGRAA</sequence>
<dbReference type="GO" id="GO:0051119">
    <property type="term" value="F:sugar transmembrane transporter activity"/>
    <property type="evidence" value="ECO:0007669"/>
    <property type="project" value="InterPro"/>
</dbReference>
<dbReference type="OrthoDB" id="122062at2"/>
<evidence type="ECO:0000256" key="5">
    <source>
        <dbReference type="SAM" id="Phobius"/>
    </source>
</evidence>
<dbReference type="GO" id="GO:0016020">
    <property type="term" value="C:membrane"/>
    <property type="evidence" value="ECO:0007669"/>
    <property type="project" value="UniProtKB-SubCell"/>
</dbReference>
<protein>
    <submittedName>
        <fullName evidence="6">MtN3 and saliva related transmembrane protein</fullName>
    </submittedName>
</protein>
<evidence type="ECO:0000256" key="2">
    <source>
        <dbReference type="ARBA" id="ARBA00022692"/>
    </source>
</evidence>
<feature type="transmembrane region" description="Helical" evidence="5">
    <location>
        <begin position="34"/>
        <end position="55"/>
    </location>
</feature>
<dbReference type="Gene3D" id="1.20.1280.290">
    <property type="match status" value="1"/>
</dbReference>
<dbReference type="NCBIfam" id="NF037968">
    <property type="entry name" value="SemiSWEET_2"/>
    <property type="match status" value="1"/>
</dbReference>
<keyword evidence="4 5" id="KW-0472">Membrane</keyword>
<keyword evidence="2 5" id="KW-0812">Transmembrane</keyword>
<organism evidence="6 7">
    <name type="scientific">Tepidicella xavieri</name>
    <dbReference type="NCBI Taxonomy" id="360241"/>
    <lineage>
        <taxon>Bacteria</taxon>
        <taxon>Pseudomonadati</taxon>
        <taxon>Pseudomonadota</taxon>
        <taxon>Betaproteobacteria</taxon>
        <taxon>Burkholderiales</taxon>
        <taxon>Tepidicella</taxon>
    </lineage>
</organism>
<evidence type="ECO:0000256" key="3">
    <source>
        <dbReference type="ARBA" id="ARBA00022989"/>
    </source>
</evidence>
<feature type="transmembrane region" description="Helical" evidence="5">
    <location>
        <begin position="61"/>
        <end position="81"/>
    </location>
</feature>
<dbReference type="EMBL" id="SNYL01000001">
    <property type="protein sequence ID" value="TDQ45280.1"/>
    <property type="molecule type" value="Genomic_DNA"/>
</dbReference>
<dbReference type="InterPro" id="IPR006603">
    <property type="entry name" value="PQ-loop_rpt"/>
</dbReference>
<name>A0A4R6UEQ2_9BURK</name>
<dbReference type="AlphaFoldDB" id="A0A4R6UEQ2"/>
<comment type="caution">
    <text evidence="6">The sequence shown here is derived from an EMBL/GenBank/DDBJ whole genome shotgun (WGS) entry which is preliminary data.</text>
</comment>
<evidence type="ECO:0000313" key="7">
    <source>
        <dbReference type="Proteomes" id="UP000295510"/>
    </source>
</evidence>
<comment type="subcellular location">
    <subcellularLocation>
        <location evidence="1">Membrane</location>
        <topology evidence="1">Multi-pass membrane protein</topology>
    </subcellularLocation>
</comment>
<proteinExistence type="predicted"/>
<dbReference type="RefSeq" id="WP_133595477.1">
    <property type="nucleotide sequence ID" value="NZ_SNYL01000001.1"/>
</dbReference>
<keyword evidence="3 5" id="KW-1133">Transmembrane helix</keyword>
<gene>
    <name evidence="6" type="ORF">DFR43_101183</name>
</gene>
<accession>A0A4R6UEQ2</accession>
<evidence type="ECO:0000256" key="1">
    <source>
        <dbReference type="ARBA" id="ARBA00004141"/>
    </source>
</evidence>
<reference evidence="6 7" key="1">
    <citation type="submission" date="2019-03" db="EMBL/GenBank/DDBJ databases">
        <title>Genomic Encyclopedia of Type Strains, Phase IV (KMG-IV): sequencing the most valuable type-strain genomes for metagenomic binning, comparative biology and taxonomic classification.</title>
        <authorList>
            <person name="Goeker M."/>
        </authorList>
    </citation>
    <scope>NUCLEOTIDE SEQUENCE [LARGE SCALE GENOMIC DNA]</scope>
    <source>
        <strain evidence="6 7">DSM 19605</strain>
    </source>
</reference>
<evidence type="ECO:0000313" key="6">
    <source>
        <dbReference type="EMBL" id="TDQ45280.1"/>
    </source>
</evidence>